<dbReference type="OMA" id="ANWTVEM"/>
<feature type="compositionally biased region" description="Polar residues" evidence="1">
    <location>
        <begin position="256"/>
        <end position="270"/>
    </location>
</feature>
<proteinExistence type="predicted"/>
<feature type="compositionally biased region" description="Basic and acidic residues" evidence="1">
    <location>
        <begin position="7"/>
        <end position="30"/>
    </location>
</feature>
<accession>A0A1W2TRA8</accession>
<dbReference type="AlphaFoldDB" id="A0A1W2TRA8"/>
<feature type="compositionally biased region" description="Basic and acidic residues" evidence="1">
    <location>
        <begin position="670"/>
        <end position="701"/>
    </location>
</feature>
<name>A0A1W2TRA8_ROSNE</name>
<evidence type="ECO:0000313" key="2">
    <source>
        <dbReference type="EMBL" id="GAP90986.1"/>
    </source>
</evidence>
<protein>
    <submittedName>
        <fullName evidence="2">Putative carboxylesterase family protein</fullName>
    </submittedName>
</protein>
<dbReference type="STRING" id="77044.A0A1W2TRA8"/>
<organism evidence="2">
    <name type="scientific">Rosellinia necatrix</name>
    <name type="common">White root-rot fungus</name>
    <dbReference type="NCBI Taxonomy" id="77044"/>
    <lineage>
        <taxon>Eukaryota</taxon>
        <taxon>Fungi</taxon>
        <taxon>Dikarya</taxon>
        <taxon>Ascomycota</taxon>
        <taxon>Pezizomycotina</taxon>
        <taxon>Sordariomycetes</taxon>
        <taxon>Xylariomycetidae</taxon>
        <taxon>Xylariales</taxon>
        <taxon>Xylariaceae</taxon>
        <taxon>Rosellinia</taxon>
    </lineage>
</organism>
<dbReference type="Proteomes" id="UP000054516">
    <property type="component" value="Unassembled WGS sequence"/>
</dbReference>
<feature type="region of interest" description="Disordered" evidence="1">
    <location>
        <begin position="1"/>
        <end position="95"/>
    </location>
</feature>
<gene>
    <name evidence="2" type="ORF">SAMD00023353_5400640</name>
</gene>
<evidence type="ECO:0000313" key="3">
    <source>
        <dbReference type="Proteomes" id="UP000054516"/>
    </source>
</evidence>
<feature type="region of interest" description="Disordered" evidence="1">
    <location>
        <begin position="344"/>
        <end position="376"/>
    </location>
</feature>
<sequence length="719" mass="79110">MSHKSPCRQDIEIHCDSPSEDNLFSRDRRAGTPLLHQPLRQLSIVQSQNRQPEQDCTGSRNHEPSQVSVSPNQGSTKENNTKEKRAGSRLTRPSITSDTFNVLDTVVEAESQTESGPAISTLPDHTQQILKLAVDQYSSHPLSIAACNIPPLEEQLAKHRNGQFEWILAVRVPNDRQSKHDFSSGVDISKETRKVYFGCNLLPKPSLDENQVLTATPQANNYLLLITSVEETKEVLQVFREVANDSHVTLLEANSGHRTPTKMSGYSSLSDVDEETPHSTACTRGDDSAVESIVESTTESASESISSRSLGDPVTRIEDSFEALDILEEQLEAFDKVARFGRLMPPESGSSTKESTLKPEPSTPNLSVRFATPQPQCTFTKPGPASLRAKPVSEPRKTTLRKMTSMTLDPYKSKMEEKIMIQSPPKPSNRGATGLSPQVQAAAKSTQQRMTPTFDLSGEAMAQHLKERKEARMVLHRATQPTASSLRRSKSAKLLTRPVFELPGEAISRRKREEHQAQLKAQEEEDRKRREFKARPPPPHAAPSTAPRETIASRARQNRMALAENTTQTAAAAVAAVAATSRRPYATIGPHARPVLSATINQPQPRGRGLRAEGSSGGGGGATLQPSRATSTSTAASASGKRSPLSVEDVQMQKLRGHEIYQRDNSWTDSRMREKSEREALAKLAREGAAEKSRQKSREWAAKQARKRMTVGSLRDVMA</sequence>
<feature type="compositionally biased region" description="Low complexity" evidence="1">
    <location>
        <begin position="482"/>
        <end position="497"/>
    </location>
</feature>
<dbReference type="OrthoDB" id="3946796at2759"/>
<feature type="region of interest" description="Disordered" evidence="1">
    <location>
        <begin position="256"/>
        <end position="288"/>
    </location>
</feature>
<feature type="compositionally biased region" description="Polar residues" evidence="1">
    <location>
        <begin position="43"/>
        <end position="78"/>
    </location>
</feature>
<feature type="region of interest" description="Disordered" evidence="1">
    <location>
        <begin position="588"/>
        <end position="647"/>
    </location>
</feature>
<feature type="compositionally biased region" description="Low complexity" evidence="1">
    <location>
        <begin position="629"/>
        <end position="639"/>
    </location>
</feature>
<keyword evidence="3" id="KW-1185">Reference proteome</keyword>
<feature type="region of interest" description="Disordered" evidence="1">
    <location>
        <begin position="663"/>
        <end position="719"/>
    </location>
</feature>
<dbReference type="EMBL" id="DF977499">
    <property type="protein sequence ID" value="GAP90986.1"/>
    <property type="molecule type" value="Genomic_DNA"/>
</dbReference>
<feature type="region of interest" description="Disordered" evidence="1">
    <location>
        <begin position="477"/>
        <end position="562"/>
    </location>
</feature>
<evidence type="ECO:0000256" key="1">
    <source>
        <dbReference type="SAM" id="MobiDB-lite"/>
    </source>
</evidence>
<reference evidence="2" key="1">
    <citation type="submission" date="2016-03" db="EMBL/GenBank/DDBJ databases">
        <title>Draft genome sequence of Rosellinia necatrix.</title>
        <authorList>
            <person name="Kanematsu S."/>
        </authorList>
    </citation>
    <scope>NUCLEOTIDE SEQUENCE [LARGE SCALE GENOMIC DNA]</scope>
    <source>
        <strain evidence="2">W97</strain>
    </source>
</reference>
<feature type="compositionally biased region" description="Basic and acidic residues" evidence="1">
    <location>
        <begin position="507"/>
        <end position="529"/>
    </location>
</feature>